<dbReference type="Proteomes" id="UP000294604">
    <property type="component" value="Unassembled WGS sequence"/>
</dbReference>
<dbReference type="AlphaFoldDB" id="A0A4R8T036"/>
<comment type="caution">
    <text evidence="1">The sequence shown here is derived from an EMBL/GenBank/DDBJ whole genome shotgun (WGS) entry which is preliminary data.</text>
</comment>
<reference evidence="1 2" key="1">
    <citation type="journal article" date="2019" name="Sci. Rep.">
        <title>Extended insight into the Mycobacterium chelonae-abscessus complex through whole genome sequencing of Mycobacterium salmoniphilum outbreak and Mycobacterium salmoniphilum-like strains.</title>
        <authorList>
            <person name="Behra P.R.K."/>
            <person name="Das S."/>
            <person name="Pettersson B.M.F."/>
            <person name="Shirreff L."/>
            <person name="DuCote T."/>
            <person name="Jacobsson K.G."/>
            <person name="Ennis D.G."/>
            <person name="Kirsebom L.A."/>
        </authorList>
    </citation>
    <scope>NUCLEOTIDE SEQUENCE [LARGE SCALE GENOMIC DNA]</scope>
    <source>
        <strain evidence="1 2">CCUG 60884</strain>
    </source>
</reference>
<protein>
    <submittedName>
        <fullName evidence="1">Uncharacterized protein</fullName>
    </submittedName>
</protein>
<evidence type="ECO:0000313" key="1">
    <source>
        <dbReference type="EMBL" id="TEA09213.1"/>
    </source>
</evidence>
<dbReference type="EMBL" id="PECL01000002">
    <property type="protein sequence ID" value="TEA09213.1"/>
    <property type="molecule type" value="Genomic_DNA"/>
</dbReference>
<accession>A0A4R8T036</accession>
<sequence>MLALKGPPCSVCRKPMLCGQKGMHLSCSPTCPKCYTPIQYGHTCPTKDNKKGEV</sequence>
<name>A0A4R8T036_9MYCO</name>
<proteinExistence type="predicted"/>
<evidence type="ECO:0000313" key="2">
    <source>
        <dbReference type="Proteomes" id="UP000294604"/>
    </source>
</evidence>
<organism evidence="1 2">
    <name type="scientific">Mycobacteroides salmoniphilum</name>
    <dbReference type="NCBI Taxonomy" id="404941"/>
    <lineage>
        <taxon>Bacteria</taxon>
        <taxon>Bacillati</taxon>
        <taxon>Actinomycetota</taxon>
        <taxon>Actinomycetes</taxon>
        <taxon>Mycobacteriales</taxon>
        <taxon>Mycobacteriaceae</taxon>
        <taxon>Mycobacteroides</taxon>
    </lineage>
</organism>
<gene>
    <name evidence="1" type="ORF">CCUG60884_00203</name>
</gene>